<sequence>MVHATLDGLGRNMGPVEYEADLRYPGAPDSHEGDGGRTVRRLKQAHSRHFAFTEWVSSRELVGRLQQILGPELVMPLAHHNC</sequence>
<accession>X0U654</accession>
<organism evidence="1">
    <name type="scientific">marine sediment metagenome</name>
    <dbReference type="NCBI Taxonomy" id="412755"/>
    <lineage>
        <taxon>unclassified sequences</taxon>
        <taxon>metagenomes</taxon>
        <taxon>ecological metagenomes</taxon>
    </lineage>
</organism>
<dbReference type="EMBL" id="BARS01019795">
    <property type="protein sequence ID" value="GAF94841.1"/>
    <property type="molecule type" value="Genomic_DNA"/>
</dbReference>
<dbReference type="AlphaFoldDB" id="X0U654"/>
<feature type="non-terminal residue" evidence="1">
    <location>
        <position position="82"/>
    </location>
</feature>
<comment type="caution">
    <text evidence="1">The sequence shown here is derived from an EMBL/GenBank/DDBJ whole genome shotgun (WGS) entry which is preliminary data.</text>
</comment>
<gene>
    <name evidence="1" type="ORF">S01H1_32014</name>
</gene>
<name>X0U654_9ZZZZ</name>
<protein>
    <submittedName>
        <fullName evidence="1">Uncharacterized protein</fullName>
    </submittedName>
</protein>
<reference evidence="1" key="1">
    <citation type="journal article" date="2014" name="Front. Microbiol.">
        <title>High frequency of phylogenetically diverse reductive dehalogenase-homologous genes in deep subseafloor sedimentary metagenomes.</title>
        <authorList>
            <person name="Kawai M."/>
            <person name="Futagami T."/>
            <person name="Toyoda A."/>
            <person name="Takaki Y."/>
            <person name="Nishi S."/>
            <person name="Hori S."/>
            <person name="Arai W."/>
            <person name="Tsubouchi T."/>
            <person name="Morono Y."/>
            <person name="Uchiyama I."/>
            <person name="Ito T."/>
            <person name="Fujiyama A."/>
            <person name="Inagaki F."/>
            <person name="Takami H."/>
        </authorList>
    </citation>
    <scope>NUCLEOTIDE SEQUENCE</scope>
    <source>
        <strain evidence="1">Expedition CK06-06</strain>
    </source>
</reference>
<evidence type="ECO:0000313" key="1">
    <source>
        <dbReference type="EMBL" id="GAF94841.1"/>
    </source>
</evidence>
<proteinExistence type="predicted"/>